<sequence>MGRFSRKAERAKGAERGELAGGGTPRAGGLEEDELVPIGALPTGVYFDVARRLWRCQWREDGRLKSSGFSLKHYKTLEAARAACILYKCAMTNTRVDPAWMVPEYIPLSMASKRLVKQRHQAAGLHAGAAEKPRASDEDPCGHAGVSRRRRPADGAGGASPTSRGPLTLDDEDLADRRLMSQRMGAPQTPRSLLPALGLQGPVNPGPEGDTSPCASAAAGRFAGAGSVGLEAMLAAAERHVRAASLKAGALPQSPQDPRALLKLLEEASRQN</sequence>
<evidence type="ECO:0000256" key="4">
    <source>
        <dbReference type="ARBA" id="ARBA00023163"/>
    </source>
</evidence>
<evidence type="ECO:0000259" key="7">
    <source>
        <dbReference type="Pfam" id="PF00847"/>
    </source>
</evidence>
<protein>
    <submittedName>
        <fullName evidence="8">AP2 domain protein</fullName>
    </submittedName>
</protein>
<dbReference type="Proteomes" id="UP000075225">
    <property type="component" value="Unassembled WGS sequence"/>
</dbReference>
<feature type="region of interest" description="Disordered" evidence="6">
    <location>
        <begin position="1"/>
        <end position="31"/>
    </location>
</feature>
<evidence type="ECO:0000256" key="5">
    <source>
        <dbReference type="ARBA" id="ARBA00023242"/>
    </source>
</evidence>
<feature type="compositionally biased region" description="Basic and acidic residues" evidence="6">
    <location>
        <begin position="129"/>
        <end position="141"/>
    </location>
</feature>
<dbReference type="GO" id="GO:0003700">
    <property type="term" value="F:DNA-binding transcription factor activity"/>
    <property type="evidence" value="ECO:0007669"/>
    <property type="project" value="InterPro"/>
</dbReference>
<feature type="region of interest" description="Disordered" evidence="6">
    <location>
        <begin position="122"/>
        <end position="170"/>
    </location>
</feature>
<comment type="caution">
    <text evidence="8">The sequence shown here is derived from an EMBL/GenBank/DDBJ whole genome shotgun (WGS) entry which is preliminary data.</text>
</comment>
<evidence type="ECO:0000256" key="6">
    <source>
        <dbReference type="SAM" id="MobiDB-lite"/>
    </source>
</evidence>
<dbReference type="EMBL" id="AHZP02000294">
    <property type="protein sequence ID" value="KYK71289.1"/>
    <property type="molecule type" value="Genomic_DNA"/>
</dbReference>
<dbReference type="Pfam" id="PF00847">
    <property type="entry name" value="AP2"/>
    <property type="match status" value="1"/>
</dbReference>
<dbReference type="GO" id="GO:0003677">
    <property type="term" value="F:DNA binding"/>
    <property type="evidence" value="ECO:0007669"/>
    <property type="project" value="UniProtKB-KW"/>
</dbReference>
<keyword evidence="4" id="KW-0804">Transcription</keyword>
<keyword evidence="5" id="KW-0539">Nucleus</keyword>
<proteinExistence type="predicted"/>
<keyword evidence="2" id="KW-0805">Transcription regulation</keyword>
<dbReference type="Gene3D" id="1.20.5.2050">
    <property type="match status" value="1"/>
</dbReference>
<dbReference type="GO" id="GO:0005634">
    <property type="term" value="C:nucleus"/>
    <property type="evidence" value="ECO:0007669"/>
    <property type="project" value="UniProtKB-SubCell"/>
</dbReference>
<feature type="domain" description="AP2/ERF" evidence="7">
    <location>
        <begin position="43"/>
        <end position="93"/>
    </location>
</feature>
<evidence type="ECO:0000256" key="2">
    <source>
        <dbReference type="ARBA" id="ARBA00023015"/>
    </source>
</evidence>
<evidence type="ECO:0000256" key="1">
    <source>
        <dbReference type="ARBA" id="ARBA00004123"/>
    </source>
</evidence>
<evidence type="ECO:0000313" key="8">
    <source>
        <dbReference type="EMBL" id="KYK71289.1"/>
    </source>
</evidence>
<dbReference type="InterPro" id="IPR001471">
    <property type="entry name" value="AP2/ERF_dom"/>
</dbReference>
<organism evidence="8 9">
    <name type="scientific">Toxoplasma gondii TgCatPRC2</name>
    <dbReference type="NCBI Taxonomy" id="1130821"/>
    <lineage>
        <taxon>Eukaryota</taxon>
        <taxon>Sar</taxon>
        <taxon>Alveolata</taxon>
        <taxon>Apicomplexa</taxon>
        <taxon>Conoidasida</taxon>
        <taxon>Coccidia</taxon>
        <taxon>Eucoccidiorida</taxon>
        <taxon>Eimeriorina</taxon>
        <taxon>Sarcocystidae</taxon>
        <taxon>Toxoplasma</taxon>
    </lineage>
</organism>
<comment type="subcellular location">
    <subcellularLocation>
        <location evidence="1">Nucleus</location>
    </subcellularLocation>
</comment>
<gene>
    <name evidence="8" type="ORF">TGPRC2_423270</name>
</gene>
<name>A0A151HPE5_TOXGO</name>
<dbReference type="VEuPathDB" id="ToxoDB:TGPRC2_423270"/>
<evidence type="ECO:0000256" key="3">
    <source>
        <dbReference type="ARBA" id="ARBA00023125"/>
    </source>
</evidence>
<evidence type="ECO:0000313" key="9">
    <source>
        <dbReference type="Proteomes" id="UP000075225"/>
    </source>
</evidence>
<keyword evidence="3" id="KW-0238">DNA-binding</keyword>
<dbReference type="AlphaFoldDB" id="A0A151HPE5"/>
<accession>A0A151HPE5</accession>
<reference evidence="9" key="1">
    <citation type="submission" date="2016-03" db="EMBL/GenBank/DDBJ databases">
        <authorList>
            <person name="Sibley D."/>
            <person name="Venepally P."/>
            <person name="Karamycheva S."/>
            <person name="Hadjithomas M."/>
            <person name="Khan A."/>
            <person name="Brunk B."/>
            <person name="Roos D."/>
            <person name="Caler E."/>
            <person name="Lorenzi H."/>
        </authorList>
    </citation>
    <scope>NUCLEOTIDE SEQUENCE [LARGE SCALE GENOMIC DNA]</scope>
    <source>
        <strain evidence="9">TgCatPRC2</strain>
    </source>
</reference>
<feature type="compositionally biased region" description="Basic and acidic residues" evidence="6">
    <location>
        <begin position="1"/>
        <end position="18"/>
    </location>
</feature>